<accession>A0A976MBU4</accession>
<protein>
    <submittedName>
        <fullName evidence="2">Uncharacterized protein</fullName>
    </submittedName>
</protein>
<evidence type="ECO:0000313" key="2">
    <source>
        <dbReference type="EMBL" id="UKK01748.2"/>
    </source>
</evidence>
<evidence type="ECO:0000313" key="3">
    <source>
        <dbReference type="Proteomes" id="UP000244811"/>
    </source>
</evidence>
<dbReference type="Proteomes" id="UP000244811">
    <property type="component" value="Chromosome 2"/>
</dbReference>
<proteinExistence type="predicted"/>
<keyword evidence="1" id="KW-1133">Transmembrane helix</keyword>
<keyword evidence="1" id="KW-0812">Transmembrane</keyword>
<feature type="transmembrane region" description="Helical" evidence="1">
    <location>
        <begin position="723"/>
        <end position="744"/>
    </location>
</feature>
<gene>
    <name evidence="2" type="ORF">MACK_001101</name>
</gene>
<sequence length="763" mass="84632">MLENNNGQYGGKNITVTPNQLQNEYTLYKHKTSAINSITKTFVLYNRRPITLIDNDKFRGSQRLTSTTIQNSKFKEISTYSRSTSQSEHLLIRLTNDTNTHHYLKRFSQDGIQWRQLSIEEIKEHPFIAASGEEDIKDENLETLLEDSKKTKKLLDWIGVQLKGSLVILLDKKDKEDYADAVIEEAISALEPKKDFNAFKLNNKKITVSEKTLDDGQCISLYSYKVLVYDLDEVTTDISESLDIRFLIPTDSSSKHFSEVKLYKMGDQKSLEVDYKHYDKVNNVCVYFYGDGVDGSDQALGPACCVTKDEAYRAKTKDDHDATIRLVGQGWVKDRTTSKCLCTNGSTKLLLNAVTGVVGFLNQVDLSQHPNGTSSEAESQQCTTGTTSGEGVAAATCQADGTTSCTYEVDKFQGKPIKVQVKCEPFNGSNGPTCYKKLTHQPIGMSGATSNANGFRLGDVEYCDNGDSGSRRTGKIEYYPDGSNGDSNVSTQNKYNPLVKVHAYFYNADTKYSDPLLVVLEFSRETCTDDNIDRDYLATTIEDTSLKQRWLEGGGSNLVTMNELHKLTSISDKTQYQIAGLKLFIPQNLPEQSATPSSIAPDQEISLYNIKSNEETVKDKVSNGTSFAEIRSDLDSYTPIYYGSCMGDLYVYFYVGTKTDESTSGDPRPGLICLNNKAYRPLKLPKLKEENYDYKEDKIIELLTEIYFGSSIMKFLHEHVVELSGGGGGLLCLVGSIVGAILVFKKVTASTAVVAAAATAASL</sequence>
<dbReference type="AlphaFoldDB" id="A0A976MBU4"/>
<reference evidence="2" key="1">
    <citation type="submission" date="2022-07" db="EMBL/GenBank/DDBJ databases">
        <title>Evaluation of T. orientalis genome assembly methods using nanopore sequencing and analysis of variation between genomes.</title>
        <authorList>
            <person name="Yam J."/>
            <person name="Micallef M.L."/>
            <person name="Liu M."/>
            <person name="Djordjevic S.P."/>
            <person name="Bogema D.R."/>
            <person name="Jenkins C."/>
        </authorList>
    </citation>
    <scope>NUCLEOTIDE SEQUENCE</scope>
    <source>
        <strain evidence="2">Goon Nure</strain>
    </source>
</reference>
<dbReference type="EMBL" id="CP056071">
    <property type="protein sequence ID" value="UKK01748.2"/>
    <property type="molecule type" value="Genomic_DNA"/>
</dbReference>
<name>A0A976MBU4_THEOR</name>
<keyword evidence="1" id="KW-0472">Membrane</keyword>
<evidence type="ECO:0000256" key="1">
    <source>
        <dbReference type="SAM" id="Phobius"/>
    </source>
</evidence>
<organism evidence="2 3">
    <name type="scientific">Theileria orientalis</name>
    <dbReference type="NCBI Taxonomy" id="68886"/>
    <lineage>
        <taxon>Eukaryota</taxon>
        <taxon>Sar</taxon>
        <taxon>Alveolata</taxon>
        <taxon>Apicomplexa</taxon>
        <taxon>Aconoidasida</taxon>
        <taxon>Piroplasmida</taxon>
        <taxon>Theileriidae</taxon>
        <taxon>Theileria</taxon>
    </lineage>
</organism>